<dbReference type="STRING" id="37360.A0A0G4IIJ1"/>
<name>A0A0G4IIJ1_PLABS</name>
<dbReference type="Proteomes" id="UP000039324">
    <property type="component" value="Unassembled WGS sequence"/>
</dbReference>
<gene>
    <name evidence="1" type="ORF">PBRA_003718</name>
</gene>
<evidence type="ECO:0008006" key="3">
    <source>
        <dbReference type="Google" id="ProtNLM"/>
    </source>
</evidence>
<protein>
    <recommendedName>
        <fullName evidence="3">UBC core domain-containing protein</fullName>
    </recommendedName>
</protein>
<dbReference type="Gene3D" id="3.10.110.10">
    <property type="entry name" value="Ubiquitin Conjugating Enzyme"/>
    <property type="match status" value="1"/>
</dbReference>
<reference evidence="1 2" key="1">
    <citation type="submission" date="2015-02" db="EMBL/GenBank/DDBJ databases">
        <authorList>
            <person name="Chooi Y.-H."/>
        </authorList>
    </citation>
    <scope>NUCLEOTIDE SEQUENCE [LARGE SCALE GENOMIC DNA]</scope>
    <source>
        <strain evidence="1">E3</strain>
    </source>
</reference>
<evidence type="ECO:0000313" key="2">
    <source>
        <dbReference type="Proteomes" id="UP000039324"/>
    </source>
</evidence>
<keyword evidence="2" id="KW-1185">Reference proteome</keyword>
<evidence type="ECO:0000313" key="1">
    <source>
        <dbReference type="EMBL" id="CEO94905.1"/>
    </source>
</evidence>
<dbReference type="AlphaFoldDB" id="A0A0G4IIJ1"/>
<accession>A0A0G4IIJ1</accession>
<sequence>MVDDNALTWAYAMRHFDNVLKGGRQPNRDRARLKSEHNQGALRLEVRFPASYPRHPCSVRIVKPNCVQCSGQVAIGDSTCIEALMNGFVCHALNRVCHTGRGNRIIPRWAC</sequence>
<organism evidence="1 2">
    <name type="scientific">Plasmodiophora brassicae</name>
    <name type="common">Clubroot disease agent</name>
    <dbReference type="NCBI Taxonomy" id="37360"/>
    <lineage>
        <taxon>Eukaryota</taxon>
        <taxon>Sar</taxon>
        <taxon>Rhizaria</taxon>
        <taxon>Endomyxa</taxon>
        <taxon>Phytomyxea</taxon>
        <taxon>Plasmodiophorida</taxon>
        <taxon>Plasmodiophoridae</taxon>
        <taxon>Plasmodiophora</taxon>
    </lineage>
</organism>
<dbReference type="InterPro" id="IPR016135">
    <property type="entry name" value="UBQ-conjugating_enzyme/RWD"/>
</dbReference>
<proteinExistence type="predicted"/>
<dbReference type="EMBL" id="CDSF01000002">
    <property type="protein sequence ID" value="CEO94905.1"/>
    <property type="molecule type" value="Genomic_DNA"/>
</dbReference>